<evidence type="ECO:0000313" key="1">
    <source>
        <dbReference type="EMBL" id="EME44027.1"/>
    </source>
</evidence>
<gene>
    <name evidence="1" type="ORF">DOTSEDRAFT_24130</name>
</gene>
<dbReference type="HOGENOM" id="CLU_2026686_0_0_1"/>
<dbReference type="Proteomes" id="UP000016933">
    <property type="component" value="Unassembled WGS sequence"/>
</dbReference>
<dbReference type="InterPro" id="IPR036291">
    <property type="entry name" value="NAD(P)-bd_dom_sf"/>
</dbReference>
<dbReference type="SUPFAM" id="SSF51735">
    <property type="entry name" value="NAD(P)-binding Rossmann-fold domains"/>
    <property type="match status" value="1"/>
</dbReference>
<name>N1PKK7_DOTSN</name>
<protein>
    <submittedName>
        <fullName evidence="1">Uncharacterized protein</fullName>
    </submittedName>
</protein>
<proteinExistence type="predicted"/>
<keyword evidence="2" id="KW-1185">Reference proteome</keyword>
<dbReference type="EMBL" id="KB446539">
    <property type="protein sequence ID" value="EME44027.1"/>
    <property type="molecule type" value="Genomic_DNA"/>
</dbReference>
<dbReference type="AlphaFoldDB" id="N1PKK7"/>
<accession>N1PKK7</accession>
<evidence type="ECO:0000313" key="2">
    <source>
        <dbReference type="Proteomes" id="UP000016933"/>
    </source>
</evidence>
<reference evidence="1 2" key="2">
    <citation type="journal article" date="2012" name="PLoS Pathog.">
        <title>Diverse lifestyles and strategies of plant pathogenesis encoded in the genomes of eighteen Dothideomycetes fungi.</title>
        <authorList>
            <person name="Ohm R.A."/>
            <person name="Feau N."/>
            <person name="Henrissat B."/>
            <person name="Schoch C.L."/>
            <person name="Horwitz B.A."/>
            <person name="Barry K.W."/>
            <person name="Condon B.J."/>
            <person name="Copeland A.C."/>
            <person name="Dhillon B."/>
            <person name="Glaser F."/>
            <person name="Hesse C.N."/>
            <person name="Kosti I."/>
            <person name="LaButti K."/>
            <person name="Lindquist E.A."/>
            <person name="Lucas S."/>
            <person name="Salamov A.A."/>
            <person name="Bradshaw R.E."/>
            <person name="Ciuffetti L."/>
            <person name="Hamelin R.C."/>
            <person name="Kema G.H.J."/>
            <person name="Lawrence C."/>
            <person name="Scott J.A."/>
            <person name="Spatafora J.W."/>
            <person name="Turgeon B.G."/>
            <person name="de Wit P.J.G.M."/>
            <person name="Zhong S."/>
            <person name="Goodwin S.B."/>
            <person name="Grigoriev I.V."/>
        </authorList>
    </citation>
    <scope>NUCLEOTIDE SEQUENCE [LARGE SCALE GENOMIC DNA]</scope>
    <source>
        <strain evidence="2">NZE10 / CBS 128990</strain>
    </source>
</reference>
<dbReference type="OrthoDB" id="1933717at2759"/>
<dbReference type="STRING" id="675120.N1PKK7"/>
<organism evidence="1 2">
    <name type="scientific">Dothistroma septosporum (strain NZE10 / CBS 128990)</name>
    <name type="common">Red band needle blight fungus</name>
    <name type="synonym">Mycosphaerella pini</name>
    <dbReference type="NCBI Taxonomy" id="675120"/>
    <lineage>
        <taxon>Eukaryota</taxon>
        <taxon>Fungi</taxon>
        <taxon>Dikarya</taxon>
        <taxon>Ascomycota</taxon>
        <taxon>Pezizomycotina</taxon>
        <taxon>Dothideomycetes</taxon>
        <taxon>Dothideomycetidae</taxon>
        <taxon>Mycosphaerellales</taxon>
        <taxon>Mycosphaerellaceae</taxon>
        <taxon>Dothistroma</taxon>
    </lineage>
</organism>
<reference evidence="2" key="1">
    <citation type="journal article" date="2012" name="PLoS Genet.">
        <title>The genomes of the fungal plant pathogens Cladosporium fulvum and Dothistroma septosporum reveal adaptation to different hosts and lifestyles but also signatures of common ancestry.</title>
        <authorList>
            <person name="de Wit P.J.G.M."/>
            <person name="van der Burgt A."/>
            <person name="Oekmen B."/>
            <person name="Stergiopoulos I."/>
            <person name="Abd-Elsalam K.A."/>
            <person name="Aerts A.L."/>
            <person name="Bahkali A.H."/>
            <person name="Beenen H.G."/>
            <person name="Chettri P."/>
            <person name="Cox M.P."/>
            <person name="Datema E."/>
            <person name="de Vries R.P."/>
            <person name="Dhillon B."/>
            <person name="Ganley A.R."/>
            <person name="Griffiths S.A."/>
            <person name="Guo Y."/>
            <person name="Hamelin R.C."/>
            <person name="Henrissat B."/>
            <person name="Kabir M.S."/>
            <person name="Jashni M.K."/>
            <person name="Kema G."/>
            <person name="Klaubauf S."/>
            <person name="Lapidus A."/>
            <person name="Levasseur A."/>
            <person name="Lindquist E."/>
            <person name="Mehrabi R."/>
            <person name="Ohm R.A."/>
            <person name="Owen T.J."/>
            <person name="Salamov A."/>
            <person name="Schwelm A."/>
            <person name="Schijlen E."/>
            <person name="Sun H."/>
            <person name="van den Burg H.A."/>
            <person name="van Ham R.C.H.J."/>
            <person name="Zhang S."/>
            <person name="Goodwin S.B."/>
            <person name="Grigoriev I.V."/>
            <person name="Collemare J."/>
            <person name="Bradshaw R.E."/>
        </authorList>
    </citation>
    <scope>NUCLEOTIDE SEQUENCE [LARGE SCALE GENOMIC DNA]</scope>
    <source>
        <strain evidence="2">NZE10 / CBS 128990</strain>
    </source>
</reference>
<sequence>MYQGPYGYQRGVPKLLGHRQKHLFNPYFFCAVSLTPEPKTTVLCISISYDSPHHHNHATTARSLEYSCDYTTTNNVCTDTYPAISPLKADLTNKSIFVSGASKGLGKPMAISLATAGAKRGP</sequence>